<dbReference type="PROSITE" id="PS52016">
    <property type="entry name" value="TONB_DEPENDENT_REC_3"/>
    <property type="match status" value="1"/>
</dbReference>
<dbReference type="NCBIfam" id="TIGR04057">
    <property type="entry name" value="SusC_RagA_signa"/>
    <property type="match status" value="1"/>
</dbReference>
<evidence type="ECO:0000313" key="12">
    <source>
        <dbReference type="Proteomes" id="UP000198916"/>
    </source>
</evidence>
<comment type="similarity">
    <text evidence="7">Belongs to the TonB-dependent receptor family.</text>
</comment>
<evidence type="ECO:0000313" key="11">
    <source>
        <dbReference type="EMBL" id="SEL83096.1"/>
    </source>
</evidence>
<proteinExistence type="inferred from homology"/>
<dbReference type="InterPro" id="IPR039426">
    <property type="entry name" value="TonB-dep_rcpt-like"/>
</dbReference>
<dbReference type="InterPro" id="IPR023996">
    <property type="entry name" value="TonB-dep_OMP_SusC/RagA"/>
</dbReference>
<evidence type="ECO:0000256" key="6">
    <source>
        <dbReference type="ARBA" id="ARBA00023237"/>
    </source>
</evidence>
<evidence type="ECO:0000256" key="7">
    <source>
        <dbReference type="PROSITE-ProRule" id="PRU01360"/>
    </source>
</evidence>
<keyword evidence="6 7" id="KW-0998">Cell outer membrane</keyword>
<reference evidence="12" key="1">
    <citation type="submission" date="2016-10" db="EMBL/GenBank/DDBJ databases">
        <authorList>
            <person name="Varghese N."/>
            <person name="Submissions S."/>
        </authorList>
    </citation>
    <scope>NUCLEOTIDE SEQUENCE [LARGE SCALE GENOMIC DNA]</scope>
    <source>
        <strain evidence="12">Jip14</strain>
    </source>
</reference>
<feature type="domain" description="Secretin/TonB short N-terminal" evidence="10">
    <location>
        <begin position="71"/>
        <end position="122"/>
    </location>
</feature>
<evidence type="ECO:0000256" key="3">
    <source>
        <dbReference type="ARBA" id="ARBA00022452"/>
    </source>
</evidence>
<dbReference type="InterPro" id="IPR012910">
    <property type="entry name" value="Plug_dom"/>
</dbReference>
<dbReference type="Gene3D" id="3.55.50.30">
    <property type="match status" value="1"/>
</dbReference>
<evidence type="ECO:0000256" key="4">
    <source>
        <dbReference type="ARBA" id="ARBA00022692"/>
    </source>
</evidence>
<feature type="compositionally biased region" description="Basic and acidic residues" evidence="8">
    <location>
        <begin position="1028"/>
        <end position="1040"/>
    </location>
</feature>
<evidence type="ECO:0000256" key="9">
    <source>
        <dbReference type="SAM" id="Phobius"/>
    </source>
</evidence>
<feature type="transmembrane region" description="Helical" evidence="9">
    <location>
        <begin position="20"/>
        <end position="45"/>
    </location>
</feature>
<dbReference type="InterPro" id="IPR036942">
    <property type="entry name" value="Beta-barrel_TonB_sf"/>
</dbReference>
<evidence type="ECO:0000256" key="2">
    <source>
        <dbReference type="ARBA" id="ARBA00022448"/>
    </source>
</evidence>
<dbReference type="Pfam" id="PF07660">
    <property type="entry name" value="STN"/>
    <property type="match status" value="1"/>
</dbReference>
<dbReference type="STRING" id="332977.SAMN05421740_11112"/>
<dbReference type="EMBL" id="FNZR01000011">
    <property type="protein sequence ID" value="SEL83096.1"/>
    <property type="molecule type" value="Genomic_DNA"/>
</dbReference>
<organism evidence="11 12">
    <name type="scientific">Parapedobacter koreensis</name>
    <dbReference type="NCBI Taxonomy" id="332977"/>
    <lineage>
        <taxon>Bacteria</taxon>
        <taxon>Pseudomonadati</taxon>
        <taxon>Bacteroidota</taxon>
        <taxon>Sphingobacteriia</taxon>
        <taxon>Sphingobacteriales</taxon>
        <taxon>Sphingobacteriaceae</taxon>
        <taxon>Parapedobacter</taxon>
    </lineage>
</organism>
<keyword evidence="2 7" id="KW-0813">Transport</keyword>
<feature type="region of interest" description="Disordered" evidence="8">
    <location>
        <begin position="1028"/>
        <end position="1047"/>
    </location>
</feature>
<keyword evidence="3 7" id="KW-1134">Transmembrane beta strand</keyword>
<dbReference type="InterPro" id="IPR037066">
    <property type="entry name" value="Plug_dom_sf"/>
</dbReference>
<dbReference type="FunFam" id="2.170.130.10:FF:000008">
    <property type="entry name" value="SusC/RagA family TonB-linked outer membrane protein"/>
    <property type="match status" value="1"/>
</dbReference>
<dbReference type="Gene3D" id="2.40.170.20">
    <property type="entry name" value="TonB-dependent receptor, beta-barrel domain"/>
    <property type="match status" value="1"/>
</dbReference>
<evidence type="ECO:0000256" key="5">
    <source>
        <dbReference type="ARBA" id="ARBA00023136"/>
    </source>
</evidence>
<dbReference type="Gene3D" id="2.60.40.1120">
    <property type="entry name" value="Carboxypeptidase-like, regulatory domain"/>
    <property type="match status" value="1"/>
</dbReference>
<dbReference type="GO" id="GO:0009279">
    <property type="term" value="C:cell outer membrane"/>
    <property type="evidence" value="ECO:0007669"/>
    <property type="project" value="UniProtKB-SubCell"/>
</dbReference>
<name>A0A1H7TFK7_9SPHI</name>
<evidence type="ECO:0000259" key="10">
    <source>
        <dbReference type="SMART" id="SM00965"/>
    </source>
</evidence>
<dbReference type="Gene3D" id="2.170.130.10">
    <property type="entry name" value="TonB-dependent receptor, plug domain"/>
    <property type="match status" value="1"/>
</dbReference>
<sequence>MRIYKKNAIKSKYGKILTNLINSPVIMRLFLMWLIVSMHVCVFALGQNITLDKKNVPLATIIKEIKRQSGYNILYDAGALLGAPNVSVTVNNVSVAAVLDQCFEGLPLRYVIKNNNIIISKHVLVPGKEKVQNYEITGHVTDGQGQPLEGVTVTLKGTAVATTTNSEGNYQLTLPDNGGTLVFTIVGYEPKELSASTGRVINVSLKEQVSDLEEVVVVGYGTQRKQDLTGSVSSVGVEDIKDLAVPRVEQALQGKIAGVMVKPVSGEPGAPPQIRIRGIGSISASGSPLYVVDGLPTASIQSLNPNDIERIDVLKDASATAIYGSRGSNGVIIINTKRGKAGQTVISYDTYFGYQRASKIPKYQTGMEQAQHYFDGIKNANLDVGNDISGAPNQWAIPVPITIVELLEGRPTTQPGTTSDFQEHLDAILQTAPQMQHQLSASGGTENVRFAMSGEYMDQDGIMLNTNFKRYSLRANIDAKLTDKLSARLNFNPSFTDKTNVGNTGFDGASPNTDLLYNTIVIPTYYTLLNEDGTYFPFGDGLDAVVSSQNPLARAREIDNKQKAIGLLGNVGLEYQILDDLKFNVMLGLNLLSNKGMTFVPRLPSFFNNPAVGTDNAALSSNWLTEYTLNYTKNWGRHNFTGLAGYTVQKEVFESNNMSSNQYPNNLVPTLSAASLITTGSSNKYEWSLLSYLTRVNYNFDNKYYLTASIRADGSSRFGLENKYGIFPSAALAWRISEENFLQDVDDLNELKLRASYGETGNNNIGNYDQYATINYLLYSIGGTPTGGYAPSRFANPNLTWETQEQINLGIDVSLFNSRINLTVDHFRSKNKNLLLNVNVPSISGFSTALQNIGEVRNQGWEFVLNTVNFENEFRWSTDFNFSTFKNEVTKLGPKGDPIISGGNITMIGQPIGMFYGWLTDGIFMNEEELARGPIFNPGGRDATRMGDVRFVDLNGDGIINGLDRTIMGSPYPDFYYGMTNNFEYKNFSLSVSLQGVYGNDILALSRNQVANNRARFRQLAIMNDYWKSPEEPGDGKTPRPVDPPTGNWRGNYSQIWLDSGSYLRINNITLGYLFPETLANKLGLGSLRLYLNAINPFLFTDHVGWNPDVSAGADPLTPGRENYDYPLPKSLVAGLNITF</sequence>
<dbReference type="Proteomes" id="UP000198916">
    <property type="component" value="Unassembled WGS sequence"/>
</dbReference>
<dbReference type="Pfam" id="PF13715">
    <property type="entry name" value="CarbopepD_reg_2"/>
    <property type="match status" value="1"/>
</dbReference>
<dbReference type="AlphaFoldDB" id="A0A1H7TFK7"/>
<dbReference type="SUPFAM" id="SSF49464">
    <property type="entry name" value="Carboxypeptidase regulatory domain-like"/>
    <property type="match status" value="1"/>
</dbReference>
<evidence type="ECO:0000256" key="8">
    <source>
        <dbReference type="SAM" id="MobiDB-lite"/>
    </source>
</evidence>
<keyword evidence="5 7" id="KW-0472">Membrane</keyword>
<dbReference type="SUPFAM" id="SSF56935">
    <property type="entry name" value="Porins"/>
    <property type="match status" value="1"/>
</dbReference>
<protein>
    <submittedName>
        <fullName evidence="11">TonB-linked outer membrane protein, SusC/RagA family</fullName>
    </submittedName>
</protein>
<dbReference type="InterPro" id="IPR008969">
    <property type="entry name" value="CarboxyPept-like_regulatory"/>
</dbReference>
<keyword evidence="4 7" id="KW-0812">Transmembrane</keyword>
<dbReference type="InterPro" id="IPR011662">
    <property type="entry name" value="Secretin/TonB_short_N"/>
</dbReference>
<keyword evidence="12" id="KW-1185">Reference proteome</keyword>
<accession>A0A1H7TFK7</accession>
<dbReference type="SMART" id="SM00965">
    <property type="entry name" value="STN"/>
    <property type="match status" value="1"/>
</dbReference>
<evidence type="ECO:0000256" key="1">
    <source>
        <dbReference type="ARBA" id="ARBA00004571"/>
    </source>
</evidence>
<keyword evidence="9" id="KW-1133">Transmembrane helix</keyword>
<dbReference type="NCBIfam" id="TIGR04056">
    <property type="entry name" value="OMP_RagA_SusC"/>
    <property type="match status" value="1"/>
</dbReference>
<dbReference type="InterPro" id="IPR023997">
    <property type="entry name" value="TonB-dep_OMP_SusC/RagA_CS"/>
</dbReference>
<dbReference type="Pfam" id="PF07715">
    <property type="entry name" value="Plug"/>
    <property type="match status" value="1"/>
</dbReference>
<comment type="subcellular location">
    <subcellularLocation>
        <location evidence="1 7">Cell outer membrane</location>
        <topology evidence="1 7">Multi-pass membrane protein</topology>
    </subcellularLocation>
</comment>
<gene>
    <name evidence="11" type="ORF">SAMN05421740_11112</name>
</gene>